<dbReference type="Proteomes" id="UP000294881">
    <property type="component" value="Unassembled WGS sequence"/>
</dbReference>
<name>A0A4V2RXC6_9HYPH</name>
<dbReference type="AlphaFoldDB" id="A0A4V2RXC6"/>
<reference evidence="2 3" key="1">
    <citation type="submission" date="2019-03" db="EMBL/GenBank/DDBJ databases">
        <title>Genomic Encyclopedia of Type Strains, Phase IV (KMG-IV): sequencing the most valuable type-strain genomes for metagenomic binning, comparative biology and taxonomic classification.</title>
        <authorList>
            <person name="Goeker M."/>
        </authorList>
    </citation>
    <scope>NUCLEOTIDE SEQUENCE [LARGE SCALE GENOMIC DNA]</scope>
    <source>
        <strain evidence="2 3">DSM 22958</strain>
    </source>
</reference>
<feature type="chain" id="PRO_5020248294" description="Outer membrane beta-barrel porin/alpha-amylase" evidence="1">
    <location>
        <begin position="28"/>
        <end position="287"/>
    </location>
</feature>
<keyword evidence="3" id="KW-1185">Reference proteome</keyword>
<feature type="signal peptide" evidence="1">
    <location>
        <begin position="1"/>
        <end position="27"/>
    </location>
</feature>
<gene>
    <name evidence="2" type="ORF">EV666_10640</name>
</gene>
<keyword evidence="1" id="KW-0732">Signal</keyword>
<proteinExistence type="predicted"/>
<comment type="caution">
    <text evidence="2">The sequence shown here is derived from an EMBL/GenBank/DDBJ whole genome shotgun (WGS) entry which is preliminary data.</text>
</comment>
<dbReference type="EMBL" id="SLWL01000006">
    <property type="protein sequence ID" value="TCO13330.1"/>
    <property type="molecule type" value="Genomic_DNA"/>
</dbReference>
<evidence type="ECO:0000313" key="2">
    <source>
        <dbReference type="EMBL" id="TCO13330.1"/>
    </source>
</evidence>
<organism evidence="2 3">
    <name type="scientific">Camelimonas lactis</name>
    <dbReference type="NCBI Taxonomy" id="659006"/>
    <lineage>
        <taxon>Bacteria</taxon>
        <taxon>Pseudomonadati</taxon>
        <taxon>Pseudomonadota</taxon>
        <taxon>Alphaproteobacteria</taxon>
        <taxon>Hyphomicrobiales</taxon>
        <taxon>Chelatococcaceae</taxon>
        <taxon>Camelimonas</taxon>
    </lineage>
</organism>
<sequence>MGGGVWRYGVAALTVPALLAAGSPAWAGAPTLLPGAAQIIATGTFTKGRRKGGQGSGAFRKDEIEGLAEYGLLDGLTILFSPRLTAQSVNRFMTVTAGDDVTLAAMGRRVDAGVSARLGARARLLKGPRDVVSLEISGRGGALVNDVASPVMRRAAEIEARLLWQRQFRMLGKPWFVDIQAGYRHFFQAGTRWEAARSQGEAVLDATLGVHLNPRFMLLLQNFSTFPVGDQGPPGNRAGSTHKAQASLAWKLSPAWTLQAGVVGTWAGGAPWRERGIIVGVWRRFGG</sequence>
<accession>A0A4V2RXC6</accession>
<dbReference type="RefSeq" id="WP_165909943.1">
    <property type="nucleotide sequence ID" value="NZ_JBHUNN010000002.1"/>
</dbReference>
<evidence type="ECO:0000313" key="3">
    <source>
        <dbReference type="Proteomes" id="UP000294881"/>
    </source>
</evidence>
<protein>
    <recommendedName>
        <fullName evidence="4">Outer membrane beta-barrel porin/alpha-amylase</fullName>
    </recommendedName>
</protein>
<evidence type="ECO:0000256" key="1">
    <source>
        <dbReference type="SAM" id="SignalP"/>
    </source>
</evidence>
<evidence type="ECO:0008006" key="4">
    <source>
        <dbReference type="Google" id="ProtNLM"/>
    </source>
</evidence>